<evidence type="ECO:0000313" key="9">
    <source>
        <dbReference type="Proteomes" id="UP000178661"/>
    </source>
</evidence>
<feature type="binding site" evidence="6">
    <location>
        <position position="84"/>
    </location>
    <ligand>
        <name>Mg(2+)</name>
        <dbReference type="ChEBI" id="CHEBI:18420"/>
        <label>1</label>
        <note>catalytic</note>
    </ligand>
</feature>
<feature type="binding site" evidence="6">
    <location>
        <position position="211"/>
    </location>
    <ligand>
        <name>Mg(2+)</name>
        <dbReference type="ChEBI" id="CHEBI:18420"/>
        <label>1</label>
        <note>catalytic</note>
    </ligand>
</feature>
<proteinExistence type="inferred from homology"/>
<reference evidence="8 9" key="1">
    <citation type="journal article" date="2016" name="Nat. Commun.">
        <title>Thousands of microbial genomes shed light on interconnected biogeochemical processes in an aquifer system.</title>
        <authorList>
            <person name="Anantharaman K."/>
            <person name="Brown C.T."/>
            <person name="Hug L.A."/>
            <person name="Sharon I."/>
            <person name="Castelle C.J."/>
            <person name="Probst A.J."/>
            <person name="Thomas B.C."/>
            <person name="Singh A."/>
            <person name="Wilkins M.J."/>
            <person name="Karaoz U."/>
            <person name="Brodie E.L."/>
            <person name="Williams K.H."/>
            <person name="Hubbard S.S."/>
            <person name="Banfield J.F."/>
        </authorList>
    </citation>
    <scope>NUCLEOTIDE SEQUENCE [LARGE SCALE GENOMIC DNA]</scope>
</reference>
<dbReference type="GO" id="GO:0046872">
    <property type="term" value="F:metal ion binding"/>
    <property type="evidence" value="ECO:0007669"/>
    <property type="project" value="UniProtKB-KW"/>
</dbReference>
<dbReference type="Gene3D" id="3.30.540.10">
    <property type="entry name" value="Fructose-1,6-Bisphosphatase, subunit A, domain 1"/>
    <property type="match status" value="1"/>
</dbReference>
<dbReference type="PANTHER" id="PTHR20854">
    <property type="entry name" value="INOSITOL MONOPHOSPHATASE"/>
    <property type="match status" value="1"/>
</dbReference>
<dbReference type="InterPro" id="IPR033942">
    <property type="entry name" value="IMPase"/>
</dbReference>
<accession>A0A1F6Y2W1</accession>
<feature type="binding site" evidence="6">
    <location>
        <position position="87"/>
    </location>
    <ligand>
        <name>Mg(2+)</name>
        <dbReference type="ChEBI" id="CHEBI:18420"/>
        <label>1</label>
        <note>catalytic</note>
    </ligand>
</feature>
<dbReference type="PRINTS" id="PR00377">
    <property type="entry name" value="IMPHPHTASES"/>
</dbReference>
<organism evidence="8 9">
    <name type="scientific">Candidatus Nomurabacteria bacterium RIFCSPLOWO2_12_FULL_37_8</name>
    <dbReference type="NCBI Taxonomy" id="1801793"/>
    <lineage>
        <taxon>Bacteria</taxon>
        <taxon>Candidatus Nomuraibacteriota</taxon>
    </lineage>
</organism>
<comment type="similarity">
    <text evidence="7">Belongs to the inositol monophosphatase superfamily.</text>
</comment>
<sequence>MIENKDLKILIKAAHAGGEVLKKYFGQSMDLVEKSTIADFQTKADLESEKSILAILKTEFPKYNILSEEEGKINNNSQYTLVIDPLDGTNNFVLGVPTFSVSIALLYKNEAVAGVVYHPIINQTYHAIKGGGAYLNEREIKVNNIFDPKKITIIYTCGYKIEYNYFSRVMSSLCSKGCKRIINNWSAAFEYCMLAPGKVESVITDGIEIHDFAAGKLIALEAGAKIIDFTGKGEKEYINTKFIVSNTDEINEYVLGIIKPLQKS</sequence>
<keyword evidence="4 7" id="KW-0378">Hydrolase</keyword>
<dbReference type="GO" id="GO:0006020">
    <property type="term" value="P:inositol metabolic process"/>
    <property type="evidence" value="ECO:0007669"/>
    <property type="project" value="TreeGrafter"/>
</dbReference>
<keyword evidence="5 6" id="KW-0460">Magnesium</keyword>
<dbReference type="SUPFAM" id="SSF56655">
    <property type="entry name" value="Carbohydrate phosphatase"/>
    <property type="match status" value="1"/>
</dbReference>
<dbReference type="Gene3D" id="3.40.190.80">
    <property type="match status" value="1"/>
</dbReference>
<dbReference type="GO" id="GO:0008934">
    <property type="term" value="F:inositol monophosphate 1-phosphatase activity"/>
    <property type="evidence" value="ECO:0007669"/>
    <property type="project" value="InterPro"/>
</dbReference>
<dbReference type="GO" id="GO:0007165">
    <property type="term" value="P:signal transduction"/>
    <property type="evidence" value="ECO:0007669"/>
    <property type="project" value="TreeGrafter"/>
</dbReference>
<dbReference type="EC" id="3.1.3.25" evidence="7"/>
<evidence type="ECO:0000256" key="2">
    <source>
        <dbReference type="ARBA" id="ARBA00001946"/>
    </source>
</evidence>
<protein>
    <recommendedName>
        <fullName evidence="7">Inositol-1-monophosphatase</fullName>
        <ecNumber evidence="7">3.1.3.25</ecNumber>
    </recommendedName>
</protein>
<name>A0A1F6Y2W1_9BACT</name>
<dbReference type="InterPro" id="IPR000760">
    <property type="entry name" value="Inositol_monophosphatase-like"/>
</dbReference>
<evidence type="ECO:0000256" key="3">
    <source>
        <dbReference type="ARBA" id="ARBA00022723"/>
    </source>
</evidence>
<dbReference type="AlphaFoldDB" id="A0A1F6Y2W1"/>
<dbReference type="CDD" id="cd01639">
    <property type="entry name" value="IMPase"/>
    <property type="match status" value="1"/>
</dbReference>
<dbReference type="EMBL" id="MFVR01000034">
    <property type="protein sequence ID" value="OGJ00682.1"/>
    <property type="molecule type" value="Genomic_DNA"/>
</dbReference>
<comment type="caution">
    <text evidence="8">The sequence shown here is derived from an EMBL/GenBank/DDBJ whole genome shotgun (WGS) entry which is preliminary data.</text>
</comment>
<dbReference type="PANTHER" id="PTHR20854:SF4">
    <property type="entry name" value="INOSITOL-1-MONOPHOSPHATASE-RELATED"/>
    <property type="match status" value="1"/>
</dbReference>
<keyword evidence="3 6" id="KW-0479">Metal-binding</keyword>
<gene>
    <name evidence="8" type="ORF">A3G98_00430</name>
</gene>
<evidence type="ECO:0000256" key="5">
    <source>
        <dbReference type="ARBA" id="ARBA00022842"/>
    </source>
</evidence>
<evidence type="ECO:0000256" key="1">
    <source>
        <dbReference type="ARBA" id="ARBA00001033"/>
    </source>
</evidence>
<evidence type="ECO:0000256" key="4">
    <source>
        <dbReference type="ARBA" id="ARBA00022801"/>
    </source>
</evidence>
<dbReference type="Pfam" id="PF00459">
    <property type="entry name" value="Inositol_P"/>
    <property type="match status" value="1"/>
</dbReference>
<evidence type="ECO:0000256" key="6">
    <source>
        <dbReference type="PIRSR" id="PIRSR600760-2"/>
    </source>
</evidence>
<comment type="cofactor">
    <cofactor evidence="2 6 7">
        <name>Mg(2+)</name>
        <dbReference type="ChEBI" id="CHEBI:18420"/>
    </cofactor>
</comment>
<comment type="catalytic activity">
    <reaction evidence="1 7">
        <text>a myo-inositol phosphate + H2O = myo-inositol + phosphate</text>
        <dbReference type="Rhea" id="RHEA:24056"/>
        <dbReference type="ChEBI" id="CHEBI:15377"/>
        <dbReference type="ChEBI" id="CHEBI:17268"/>
        <dbReference type="ChEBI" id="CHEBI:43474"/>
        <dbReference type="ChEBI" id="CHEBI:84139"/>
        <dbReference type="EC" id="3.1.3.25"/>
    </reaction>
</comment>
<dbReference type="FunFam" id="3.30.540.10:FF:000003">
    <property type="entry name" value="Inositol-1-monophosphatase"/>
    <property type="match status" value="1"/>
</dbReference>
<evidence type="ECO:0000256" key="7">
    <source>
        <dbReference type="RuleBase" id="RU364068"/>
    </source>
</evidence>
<dbReference type="Proteomes" id="UP000178661">
    <property type="component" value="Unassembled WGS sequence"/>
</dbReference>
<feature type="binding site" evidence="6">
    <location>
        <position position="86"/>
    </location>
    <ligand>
        <name>Mg(2+)</name>
        <dbReference type="ChEBI" id="CHEBI:18420"/>
        <label>1</label>
        <note>catalytic</note>
    </ligand>
</feature>
<evidence type="ECO:0000313" key="8">
    <source>
        <dbReference type="EMBL" id="OGJ00682.1"/>
    </source>
</evidence>
<feature type="binding site" evidence="6">
    <location>
        <position position="68"/>
    </location>
    <ligand>
        <name>Mg(2+)</name>
        <dbReference type="ChEBI" id="CHEBI:18420"/>
        <label>1</label>
        <note>catalytic</note>
    </ligand>
</feature>